<dbReference type="OrthoDB" id="2388139at2759"/>
<dbReference type="Gene3D" id="3.80.10.10">
    <property type="entry name" value="Ribonuclease Inhibitor"/>
    <property type="match status" value="1"/>
</dbReference>
<dbReference type="Proteomes" id="UP000789508">
    <property type="component" value="Unassembled WGS sequence"/>
</dbReference>
<sequence length="368" mass="42475">MDVLNLPDILTEIFENLVESSKFSSIISDKSDNKDLFNCLLVNRLWCRTTVPLLWRQPFQPTREHGYKAIGIYFQCMDKKDRKTIQKRGFQLPPIKIAPVFNYPSFLIGLNYRWFLNAVEDWCYKTPVKPHTGLLKCCKSAKVGQVAETDDIVFVARKLLKLLVDNNVVLKRLCISSIPRAVEAVDRKKYLIWAESEFVILFSSVKELVVSGQFFDQANDLTSLSNLCRLVSRLVIYTWVERNVEHESSTREVGNALTTLIKNQNGLKEFCIRDAGGLSKFIISALPSQKDSLSYVRFHKVDFRNSGAWNGLTECSKLRKLSFFQCEQVTKDNVQPLFRATFPHLKELEAKPDIHNGEHLMRWIRTMN</sequence>
<keyword evidence="2" id="KW-1185">Reference proteome</keyword>
<accession>A0A9N8VKC1</accession>
<protein>
    <submittedName>
        <fullName evidence="1">125_t:CDS:1</fullName>
    </submittedName>
</protein>
<dbReference type="EMBL" id="CAJVPS010000109">
    <property type="protein sequence ID" value="CAG8453263.1"/>
    <property type="molecule type" value="Genomic_DNA"/>
</dbReference>
<evidence type="ECO:0000313" key="2">
    <source>
        <dbReference type="Proteomes" id="UP000789508"/>
    </source>
</evidence>
<gene>
    <name evidence="1" type="ORF">ALEPTO_LOCUS1134</name>
</gene>
<organism evidence="1 2">
    <name type="scientific">Ambispora leptoticha</name>
    <dbReference type="NCBI Taxonomy" id="144679"/>
    <lineage>
        <taxon>Eukaryota</taxon>
        <taxon>Fungi</taxon>
        <taxon>Fungi incertae sedis</taxon>
        <taxon>Mucoromycota</taxon>
        <taxon>Glomeromycotina</taxon>
        <taxon>Glomeromycetes</taxon>
        <taxon>Archaeosporales</taxon>
        <taxon>Ambisporaceae</taxon>
        <taxon>Ambispora</taxon>
    </lineage>
</organism>
<evidence type="ECO:0000313" key="1">
    <source>
        <dbReference type="EMBL" id="CAG8453263.1"/>
    </source>
</evidence>
<dbReference type="AlphaFoldDB" id="A0A9N8VKC1"/>
<dbReference type="InterPro" id="IPR032675">
    <property type="entry name" value="LRR_dom_sf"/>
</dbReference>
<name>A0A9N8VKC1_9GLOM</name>
<proteinExistence type="predicted"/>
<reference evidence="1" key="1">
    <citation type="submission" date="2021-06" db="EMBL/GenBank/DDBJ databases">
        <authorList>
            <person name="Kallberg Y."/>
            <person name="Tangrot J."/>
            <person name="Rosling A."/>
        </authorList>
    </citation>
    <scope>NUCLEOTIDE SEQUENCE</scope>
    <source>
        <strain evidence="1">FL130A</strain>
    </source>
</reference>
<comment type="caution">
    <text evidence="1">The sequence shown here is derived from an EMBL/GenBank/DDBJ whole genome shotgun (WGS) entry which is preliminary data.</text>
</comment>